<reference evidence="2 3" key="1">
    <citation type="journal article" date="2023" name="IScience">
        <title>Expanded male sex-determining region conserved during the evolution of homothallism in the green alga Volvox.</title>
        <authorList>
            <person name="Yamamoto K."/>
            <person name="Matsuzaki R."/>
            <person name="Mahakham W."/>
            <person name="Heman W."/>
            <person name="Sekimoto H."/>
            <person name="Kawachi M."/>
            <person name="Minakuchi Y."/>
            <person name="Toyoda A."/>
            <person name="Nozaki H."/>
        </authorList>
    </citation>
    <scope>NUCLEOTIDE SEQUENCE [LARGE SCALE GENOMIC DNA]</scope>
    <source>
        <strain evidence="2 3">NIES-4468</strain>
    </source>
</reference>
<accession>A0ABQ5S5F4</accession>
<gene>
    <name evidence="2" type="ORF">VaNZ11_008273</name>
</gene>
<feature type="non-terminal residue" evidence="2">
    <location>
        <position position="132"/>
    </location>
</feature>
<name>A0ABQ5S5F4_9CHLO</name>
<dbReference type="EMBL" id="BSDZ01000021">
    <property type="protein sequence ID" value="GLI64884.1"/>
    <property type="molecule type" value="Genomic_DNA"/>
</dbReference>
<comment type="caution">
    <text evidence="2">The sequence shown here is derived from an EMBL/GenBank/DDBJ whole genome shotgun (WGS) entry which is preliminary data.</text>
</comment>
<feature type="region of interest" description="Disordered" evidence="1">
    <location>
        <begin position="1"/>
        <end position="36"/>
    </location>
</feature>
<dbReference type="Proteomes" id="UP001165090">
    <property type="component" value="Unassembled WGS sequence"/>
</dbReference>
<evidence type="ECO:0000313" key="3">
    <source>
        <dbReference type="Proteomes" id="UP001165090"/>
    </source>
</evidence>
<evidence type="ECO:0000313" key="2">
    <source>
        <dbReference type="EMBL" id="GLI64884.1"/>
    </source>
</evidence>
<keyword evidence="3" id="KW-1185">Reference proteome</keyword>
<organism evidence="2 3">
    <name type="scientific">Volvox africanus</name>
    <dbReference type="NCBI Taxonomy" id="51714"/>
    <lineage>
        <taxon>Eukaryota</taxon>
        <taxon>Viridiplantae</taxon>
        <taxon>Chlorophyta</taxon>
        <taxon>core chlorophytes</taxon>
        <taxon>Chlorophyceae</taxon>
        <taxon>CS clade</taxon>
        <taxon>Chlamydomonadales</taxon>
        <taxon>Volvocaceae</taxon>
        <taxon>Volvox</taxon>
    </lineage>
</organism>
<protein>
    <submittedName>
        <fullName evidence="2">Uncharacterized protein</fullName>
    </submittedName>
</protein>
<evidence type="ECO:0000256" key="1">
    <source>
        <dbReference type="SAM" id="MobiDB-lite"/>
    </source>
</evidence>
<proteinExistence type="predicted"/>
<feature type="compositionally biased region" description="Polar residues" evidence="1">
    <location>
        <begin position="1"/>
        <end position="15"/>
    </location>
</feature>
<sequence length="132" mass="14370">MSATEIMSPPRNSSWEPRAPLPTSERTPENSAWPSTDGELLTLLETHGDLLVRVAAGSATEGLQHDLTATVLKLQVAQLAAMAQVHEIFQGLQREISDFQSEATAQSVAEHRLQMQAVVELARQHAQLSTCT</sequence>